<feature type="compositionally biased region" description="Basic and acidic residues" evidence="1">
    <location>
        <begin position="150"/>
        <end position="163"/>
    </location>
</feature>
<accession>A0A9P4J007</accession>
<comment type="caution">
    <text evidence="2">The sequence shown here is derived from an EMBL/GenBank/DDBJ whole genome shotgun (WGS) entry which is preliminary data.</text>
</comment>
<proteinExistence type="predicted"/>
<evidence type="ECO:0000313" key="2">
    <source>
        <dbReference type="EMBL" id="KAF2152079.1"/>
    </source>
</evidence>
<feature type="region of interest" description="Disordered" evidence="1">
    <location>
        <begin position="144"/>
        <end position="163"/>
    </location>
</feature>
<evidence type="ECO:0000313" key="3">
    <source>
        <dbReference type="Proteomes" id="UP000799439"/>
    </source>
</evidence>
<gene>
    <name evidence="2" type="ORF">K461DRAFT_269144</name>
</gene>
<feature type="compositionally biased region" description="Polar residues" evidence="1">
    <location>
        <begin position="24"/>
        <end position="37"/>
    </location>
</feature>
<sequence>MLPGQTCSQALDDAGQVTVEDPSDSSTWSRYASGQSDNKCDKACWDCKHVARKSHRSTACPFRPYVAGYGGALSSTVGTFGNQVAHGLHDKHTYACSVLQTRYTLAISSERGSETMRNDNNILEKLRADFPRPRDRRMDLQGISLSPKSGIEDGMHDFQGRIP</sequence>
<feature type="region of interest" description="Disordered" evidence="1">
    <location>
        <begin position="15"/>
        <end position="37"/>
    </location>
</feature>
<organism evidence="2 3">
    <name type="scientific">Myriangium duriaei CBS 260.36</name>
    <dbReference type="NCBI Taxonomy" id="1168546"/>
    <lineage>
        <taxon>Eukaryota</taxon>
        <taxon>Fungi</taxon>
        <taxon>Dikarya</taxon>
        <taxon>Ascomycota</taxon>
        <taxon>Pezizomycotina</taxon>
        <taxon>Dothideomycetes</taxon>
        <taxon>Dothideomycetidae</taxon>
        <taxon>Myriangiales</taxon>
        <taxon>Myriangiaceae</taxon>
        <taxon>Myriangium</taxon>
    </lineage>
</organism>
<dbReference type="Proteomes" id="UP000799439">
    <property type="component" value="Unassembled WGS sequence"/>
</dbReference>
<reference evidence="2" key="1">
    <citation type="journal article" date="2020" name="Stud. Mycol.">
        <title>101 Dothideomycetes genomes: a test case for predicting lifestyles and emergence of pathogens.</title>
        <authorList>
            <person name="Haridas S."/>
            <person name="Albert R."/>
            <person name="Binder M."/>
            <person name="Bloem J."/>
            <person name="Labutti K."/>
            <person name="Salamov A."/>
            <person name="Andreopoulos B."/>
            <person name="Baker S."/>
            <person name="Barry K."/>
            <person name="Bills G."/>
            <person name="Bluhm B."/>
            <person name="Cannon C."/>
            <person name="Castanera R."/>
            <person name="Culley D."/>
            <person name="Daum C."/>
            <person name="Ezra D."/>
            <person name="Gonzalez J."/>
            <person name="Henrissat B."/>
            <person name="Kuo A."/>
            <person name="Liang C."/>
            <person name="Lipzen A."/>
            <person name="Lutzoni F."/>
            <person name="Magnuson J."/>
            <person name="Mondo S."/>
            <person name="Nolan M."/>
            <person name="Ohm R."/>
            <person name="Pangilinan J."/>
            <person name="Park H.-J."/>
            <person name="Ramirez L."/>
            <person name="Alfaro M."/>
            <person name="Sun H."/>
            <person name="Tritt A."/>
            <person name="Yoshinaga Y."/>
            <person name="Zwiers L.-H."/>
            <person name="Turgeon B."/>
            <person name="Goodwin S."/>
            <person name="Spatafora J."/>
            <person name="Crous P."/>
            <person name="Grigoriev I."/>
        </authorList>
    </citation>
    <scope>NUCLEOTIDE SEQUENCE</scope>
    <source>
        <strain evidence="2">CBS 260.36</strain>
    </source>
</reference>
<name>A0A9P4J007_9PEZI</name>
<protein>
    <submittedName>
        <fullName evidence="2">Uncharacterized protein</fullName>
    </submittedName>
</protein>
<keyword evidence="3" id="KW-1185">Reference proteome</keyword>
<evidence type="ECO:0000256" key="1">
    <source>
        <dbReference type="SAM" id="MobiDB-lite"/>
    </source>
</evidence>
<dbReference type="AlphaFoldDB" id="A0A9P4J007"/>
<dbReference type="EMBL" id="ML996087">
    <property type="protein sequence ID" value="KAF2152079.1"/>
    <property type="molecule type" value="Genomic_DNA"/>
</dbReference>